<keyword evidence="1" id="KW-0812">Transmembrane</keyword>
<feature type="transmembrane region" description="Helical" evidence="1">
    <location>
        <begin position="47"/>
        <end position="70"/>
    </location>
</feature>
<evidence type="ECO:0000313" key="2">
    <source>
        <dbReference type="EMBL" id="QDO94323.1"/>
    </source>
</evidence>
<evidence type="ECO:0008006" key="4">
    <source>
        <dbReference type="Google" id="ProtNLM"/>
    </source>
</evidence>
<reference evidence="2 3" key="1">
    <citation type="submission" date="2019-07" db="EMBL/GenBank/DDBJ databases">
        <title>Genome sequencing for Formosa sp. PS13.</title>
        <authorList>
            <person name="Park S.-J."/>
        </authorList>
    </citation>
    <scope>NUCLEOTIDE SEQUENCE [LARGE SCALE GENOMIC DNA]</scope>
    <source>
        <strain evidence="2 3">PS13</strain>
    </source>
</reference>
<proteinExistence type="predicted"/>
<evidence type="ECO:0000313" key="3">
    <source>
        <dbReference type="Proteomes" id="UP000319209"/>
    </source>
</evidence>
<keyword evidence="1" id="KW-0472">Membrane</keyword>
<dbReference type="AlphaFoldDB" id="A0A516GS30"/>
<dbReference type="EMBL" id="CP041637">
    <property type="protein sequence ID" value="QDO94323.1"/>
    <property type="molecule type" value="Genomic_DNA"/>
</dbReference>
<keyword evidence="3" id="KW-1185">Reference proteome</keyword>
<gene>
    <name evidence="2" type="ORF">FNB79_10250</name>
</gene>
<protein>
    <recommendedName>
        <fullName evidence="4">Phage holin family protein</fullName>
    </recommendedName>
</protein>
<dbReference type="Proteomes" id="UP000319209">
    <property type="component" value="Chromosome"/>
</dbReference>
<evidence type="ECO:0000256" key="1">
    <source>
        <dbReference type="SAM" id="Phobius"/>
    </source>
</evidence>
<dbReference type="KEGG" id="fop:FNB79_10250"/>
<dbReference type="RefSeq" id="WP_143381208.1">
    <property type="nucleotide sequence ID" value="NZ_CP041637.1"/>
</dbReference>
<sequence length="115" mass="12803">MNVFESLNETSNKAVDIGEKYVEASHQYLKLKIFQQLTGAMSLFGKMLLIGSFLFIAFLFLAISAAVAIGYVLGNFALGALVVGGTFLLLALIIYLLRHRIDKKFIEVMSENFFD</sequence>
<dbReference type="OrthoDB" id="1202744at2"/>
<feature type="transmembrane region" description="Helical" evidence="1">
    <location>
        <begin position="76"/>
        <end position="97"/>
    </location>
</feature>
<name>A0A516GS30_9FLAO</name>
<organism evidence="2 3">
    <name type="scientific">Formosa sediminum</name>
    <dbReference type="NCBI Taxonomy" id="2594004"/>
    <lineage>
        <taxon>Bacteria</taxon>
        <taxon>Pseudomonadati</taxon>
        <taxon>Bacteroidota</taxon>
        <taxon>Flavobacteriia</taxon>
        <taxon>Flavobacteriales</taxon>
        <taxon>Flavobacteriaceae</taxon>
        <taxon>Formosa</taxon>
    </lineage>
</organism>
<accession>A0A516GS30</accession>
<keyword evidence="1" id="KW-1133">Transmembrane helix</keyword>